<feature type="compositionally biased region" description="Low complexity" evidence="2">
    <location>
        <begin position="122"/>
        <end position="158"/>
    </location>
</feature>
<keyword evidence="1" id="KW-0175">Coiled coil</keyword>
<protein>
    <submittedName>
        <fullName evidence="3">Uncharacterized protein</fullName>
    </submittedName>
</protein>
<dbReference type="EMBL" id="KY575057">
    <property type="protein sequence ID" value="ATI20512.1"/>
    <property type="molecule type" value="Genomic_DNA"/>
</dbReference>
<feature type="region of interest" description="Disordered" evidence="2">
    <location>
        <begin position="73"/>
        <end position="160"/>
    </location>
</feature>
<evidence type="ECO:0000313" key="3">
    <source>
        <dbReference type="EMBL" id="ATI20512.1"/>
    </source>
</evidence>
<gene>
    <name evidence="3" type="primary">orf196</name>
</gene>
<dbReference type="AlphaFoldDB" id="A0A291LJ37"/>
<evidence type="ECO:0000256" key="1">
    <source>
        <dbReference type="SAM" id="Coils"/>
    </source>
</evidence>
<organism evidence="3">
    <name type="scientific">Juglanconis juglandina</name>
    <dbReference type="NCBI Taxonomy" id="1940567"/>
    <lineage>
        <taxon>Eukaryota</taxon>
        <taxon>Fungi</taxon>
        <taxon>Dikarya</taxon>
        <taxon>Ascomycota</taxon>
        <taxon>Pezizomycotina</taxon>
        <taxon>Sordariomycetes</taxon>
        <taxon>Sordariomycetidae</taxon>
        <taxon>Diaporthales</taxon>
        <taxon>Juglanconidaceae</taxon>
        <taxon>Juglanconis</taxon>
    </lineage>
</organism>
<name>A0A291LJ37_9PEZI</name>
<feature type="compositionally biased region" description="Polar residues" evidence="2">
    <location>
        <begin position="73"/>
        <end position="96"/>
    </location>
</feature>
<proteinExistence type="predicted"/>
<evidence type="ECO:0000256" key="2">
    <source>
        <dbReference type="SAM" id="MobiDB-lite"/>
    </source>
</evidence>
<accession>A0A291LJ37</accession>
<reference evidence="3" key="1">
    <citation type="submission" date="2017-02" db="EMBL/GenBank/DDBJ databases">
        <title>Fungal Comparative Genomics of Melanconis species and Ophiognomonia clavigignenti-juglandacearum at Different Phylogenetic Distances.</title>
        <authorList>
            <person name="Demers J.E."/>
            <person name="Castlebury L.A."/>
        </authorList>
    </citation>
    <scope>NUCLEOTIDE SEQUENCE</scope>
    <source>
        <strain evidence="3">CBS 121083</strain>
    </source>
</reference>
<keyword evidence="3" id="KW-0496">Mitochondrion</keyword>
<sequence length="196" mass="21362">MLPQQAKGKNRYYKSLVEQYPEGLEGQPNSSEKEFLEDLKEHLKDQEKEISAELKKNQDNLDNLIKNSASKQELFVSSTENCQTSSGLGSDRVLSSNKRKSSELHTECPPSKKQSGNKPDSDNNGKSGSSGDSSLPPCSPSTQGGSSTSEGGPSVESSNSDLIEASCSDSNQIFWLNLLINIIKAFCGDEDKDYMD</sequence>
<feature type="coiled-coil region" evidence="1">
    <location>
        <begin position="29"/>
        <end position="67"/>
    </location>
</feature>
<geneLocation type="mitochondrion" evidence="3"/>